<dbReference type="InterPro" id="IPR011322">
    <property type="entry name" value="N-reg_PII-like_a/b"/>
</dbReference>
<evidence type="ECO:0000313" key="2">
    <source>
        <dbReference type="EMBL" id="WPY00298.1"/>
    </source>
</evidence>
<dbReference type="RefSeq" id="WP_323738385.1">
    <property type="nucleotide sequence ID" value="NZ_CP112932.1"/>
</dbReference>
<reference evidence="2 3" key="1">
    <citation type="submission" date="2022-10" db="EMBL/GenBank/DDBJ databases">
        <title>Host association and intracellularity evolved multiple times independently in the Rickettsiales.</title>
        <authorList>
            <person name="Castelli M."/>
            <person name="Nardi T."/>
            <person name="Gammuto L."/>
            <person name="Bellinzona G."/>
            <person name="Sabaneyeva E."/>
            <person name="Potekhin A."/>
            <person name="Serra V."/>
            <person name="Petroni G."/>
            <person name="Sassera D."/>
        </authorList>
    </citation>
    <scope>NUCLEOTIDE SEQUENCE [LARGE SCALE GENOMIC DNA]</scope>
    <source>
        <strain evidence="2 3">Kr 154-4</strain>
    </source>
</reference>
<accession>A0ABZ0URM4</accession>
<sequence>MEQVCVILTTTNLKEIAEQIAQELVLSDLAACVQIDEVKSVFKWDGKIDNEQEFRLMIKAKASNYQQIEQAIIAIHNYQLPQIIKFNITDGFQPYLDWMTGAFKKEI</sequence>
<dbReference type="PANTHER" id="PTHR23419">
    <property type="entry name" value="DIVALENT CATION TOLERANCE CUTA-RELATED"/>
    <property type="match status" value="1"/>
</dbReference>
<comment type="similarity">
    <text evidence="1">Belongs to the CutA family.</text>
</comment>
<proteinExistence type="inferred from homology"/>
<name>A0ABZ0URM4_9RICK</name>
<evidence type="ECO:0000256" key="1">
    <source>
        <dbReference type="ARBA" id="ARBA00010169"/>
    </source>
</evidence>
<dbReference type="InterPro" id="IPR015867">
    <property type="entry name" value="N-reg_PII/ATP_PRibTrfase_C"/>
</dbReference>
<dbReference type="EMBL" id="CP112932">
    <property type="protein sequence ID" value="WPY00298.1"/>
    <property type="molecule type" value="Genomic_DNA"/>
</dbReference>
<organism evidence="2 3">
    <name type="scientific">Candidatus Trichorickettsia mobilis</name>
    <dbReference type="NCBI Taxonomy" id="1346319"/>
    <lineage>
        <taxon>Bacteria</taxon>
        <taxon>Pseudomonadati</taxon>
        <taxon>Pseudomonadota</taxon>
        <taxon>Alphaproteobacteria</taxon>
        <taxon>Rickettsiales</taxon>
        <taxon>Rickettsiaceae</taxon>
        <taxon>Rickettsieae</taxon>
        <taxon>Candidatus Trichorickettsia</taxon>
    </lineage>
</organism>
<dbReference type="Gene3D" id="3.30.70.120">
    <property type="match status" value="1"/>
</dbReference>
<dbReference type="Proteomes" id="UP001326613">
    <property type="component" value="Chromosome"/>
</dbReference>
<evidence type="ECO:0000313" key="3">
    <source>
        <dbReference type="Proteomes" id="UP001326613"/>
    </source>
</evidence>
<protein>
    <submittedName>
        <fullName evidence="2">Divalent-cation tolerance protein CutA</fullName>
    </submittedName>
</protein>
<dbReference type="SUPFAM" id="SSF54913">
    <property type="entry name" value="GlnB-like"/>
    <property type="match status" value="1"/>
</dbReference>
<keyword evidence="3" id="KW-1185">Reference proteome</keyword>
<dbReference type="Pfam" id="PF03091">
    <property type="entry name" value="CutA1"/>
    <property type="match status" value="1"/>
</dbReference>
<gene>
    <name evidence="2" type="ORF">Trichorick_00170</name>
</gene>
<dbReference type="InterPro" id="IPR004323">
    <property type="entry name" value="Ion_tolerance_CutA"/>
</dbReference>
<dbReference type="PANTHER" id="PTHR23419:SF8">
    <property type="entry name" value="FI09726P"/>
    <property type="match status" value="1"/>
</dbReference>